<evidence type="ECO:0000313" key="2">
    <source>
        <dbReference type="EMBL" id="CDK35989.1"/>
    </source>
</evidence>
<reference evidence="2" key="2">
    <citation type="journal article" date="2014" name="Genome Announc.">
        <title>Draft Genome Sequence of a Novel Lactobacillus salivarius Strain Isolated from Piglet.</title>
        <authorList>
            <person name="Mackenzie D.A."/>
            <person name="McLay K."/>
            <person name="Roos S."/>
            <person name="Walter J."/>
            <person name="Swarbreck D."/>
            <person name="Drou N."/>
            <person name="Crossman L.C."/>
            <person name="Juge N."/>
        </authorList>
    </citation>
    <scope>NUCLEOTIDE SEQUENCE [LARGE SCALE GENOMIC DNA]</scope>
    <source>
        <strain>cp400</strain>
    </source>
</reference>
<sequence>MYQNYTIGQTEFVLNYNYDLPQNHVARLISDFVDSIPQDVLLEDSRAATGRPPSSHPAIMLKILLFAYSRQTYSGRKIEMMLDENLPMRWLAHDYTYSYHTINNFRRSQHASKLIKHAFVYFTMALKDHGLIQNDAVFIDGTNVEADANKYSFTWRRAVEKYHAKLREKTSKLYEELVEKQVVQEMAPELVTSAEGMEVMEQELAEKITKLDEEIKQEPKIIKGGSVRKRRRRFLKNFAIN</sequence>
<dbReference type="AlphaFoldDB" id="V6DMK9"/>
<proteinExistence type="predicted"/>
<gene>
    <name evidence="2" type="ORF">LSCP400_18101</name>
</gene>
<reference evidence="2" key="1">
    <citation type="submission" date="2013-10" db="EMBL/GenBank/DDBJ databases">
        <authorList>
            <person name="Crossman L."/>
        </authorList>
    </citation>
    <scope>NUCLEOTIDE SEQUENCE</scope>
</reference>
<comment type="caution">
    <text evidence="2">The sequence shown here is derived from an EMBL/GenBank/DDBJ whole genome shotgun (WGS) entry which is preliminary data.</text>
</comment>
<feature type="domain" description="Transposase InsH N-terminal" evidence="1">
    <location>
        <begin position="17"/>
        <end position="107"/>
    </location>
</feature>
<accession>V6DMK9</accession>
<dbReference type="PANTHER" id="PTHR33408:SF2">
    <property type="entry name" value="TRANSPOSASE DDE DOMAIN-CONTAINING PROTEIN"/>
    <property type="match status" value="1"/>
</dbReference>
<dbReference type="Pfam" id="PF05598">
    <property type="entry name" value="DUF772"/>
    <property type="match status" value="1"/>
</dbReference>
<protein>
    <submittedName>
        <fullName evidence="2">Transposase</fullName>
    </submittedName>
</protein>
<organism evidence="2">
    <name type="scientific">Ligilactobacillus salivarius cp400</name>
    <dbReference type="NCBI Taxonomy" id="1273133"/>
    <lineage>
        <taxon>Bacteria</taxon>
        <taxon>Bacillati</taxon>
        <taxon>Bacillota</taxon>
        <taxon>Bacilli</taxon>
        <taxon>Lactobacillales</taxon>
        <taxon>Lactobacillaceae</taxon>
        <taxon>Ligilactobacillus</taxon>
    </lineage>
</organism>
<dbReference type="PANTHER" id="PTHR33408">
    <property type="entry name" value="TRANSPOSASE"/>
    <property type="match status" value="1"/>
</dbReference>
<dbReference type="InterPro" id="IPR008490">
    <property type="entry name" value="Transposase_InsH_N"/>
</dbReference>
<evidence type="ECO:0000259" key="1">
    <source>
        <dbReference type="Pfam" id="PF05598"/>
    </source>
</evidence>
<name>V6DMK9_9LACO</name>
<dbReference type="EMBL" id="CBVR010000036">
    <property type="protein sequence ID" value="CDK35989.1"/>
    <property type="molecule type" value="Genomic_DNA"/>
</dbReference>